<evidence type="ECO:0000313" key="2">
    <source>
        <dbReference type="EMBL" id="KAE8400746.1"/>
    </source>
</evidence>
<reference evidence="2 3" key="1">
    <citation type="submission" date="2019-04" db="EMBL/GenBank/DDBJ databases">
        <authorList>
            <consortium name="DOE Joint Genome Institute"/>
            <person name="Mondo S."/>
            <person name="Kjaerbolling I."/>
            <person name="Vesth T."/>
            <person name="Frisvad J.C."/>
            <person name="Nybo J.L."/>
            <person name="Theobald S."/>
            <person name="Kildgaard S."/>
            <person name="Isbrandt T."/>
            <person name="Kuo A."/>
            <person name="Sato A."/>
            <person name="Lyhne E.K."/>
            <person name="Kogle M.E."/>
            <person name="Wiebenga A."/>
            <person name="Kun R.S."/>
            <person name="Lubbers R.J."/>
            <person name="Makela M.R."/>
            <person name="Barry K."/>
            <person name="Chovatia M."/>
            <person name="Clum A."/>
            <person name="Daum C."/>
            <person name="Haridas S."/>
            <person name="He G."/>
            <person name="LaButti K."/>
            <person name="Lipzen A."/>
            <person name="Riley R."/>
            <person name="Salamov A."/>
            <person name="Simmons B.A."/>
            <person name="Magnuson J.K."/>
            <person name="Henrissat B."/>
            <person name="Mortensen U.H."/>
            <person name="Larsen T.O."/>
            <person name="Devries R.P."/>
            <person name="Grigoriev I.V."/>
            <person name="Machida M."/>
            <person name="Baker S.E."/>
            <person name="Andersen M.R."/>
            <person name="Cantor M.N."/>
            <person name="Hua S.X."/>
        </authorList>
    </citation>
    <scope>NUCLEOTIDE SEQUENCE [LARGE SCALE GENOMIC DNA]</scope>
    <source>
        <strain evidence="2 3">CBS 119388</strain>
    </source>
</reference>
<dbReference type="Proteomes" id="UP000325579">
    <property type="component" value="Unassembled WGS sequence"/>
</dbReference>
<accession>A0A5N7D2X5</accession>
<feature type="chain" id="PRO_5024969358" evidence="1">
    <location>
        <begin position="18"/>
        <end position="74"/>
    </location>
</feature>
<keyword evidence="3" id="KW-1185">Reference proteome</keyword>
<feature type="signal peptide" evidence="1">
    <location>
        <begin position="1"/>
        <end position="17"/>
    </location>
</feature>
<dbReference type="EMBL" id="ML736811">
    <property type="protein sequence ID" value="KAE8400746.1"/>
    <property type="molecule type" value="Genomic_DNA"/>
</dbReference>
<dbReference type="OrthoDB" id="4454202at2759"/>
<proteinExistence type="predicted"/>
<gene>
    <name evidence="2" type="ORF">BDV37DRAFT_286365</name>
</gene>
<sequence length="74" mass="7623">MKVSVAVLSLFLAASMAMPAPTQPNQIQPRLEFNNLNDLASQEGLTSVVTTLQKSVHIGGTESNTPGGPSTGGN</sequence>
<keyword evidence="1" id="KW-0732">Signal</keyword>
<evidence type="ECO:0000313" key="3">
    <source>
        <dbReference type="Proteomes" id="UP000325579"/>
    </source>
</evidence>
<evidence type="ECO:0000256" key="1">
    <source>
        <dbReference type="SAM" id="SignalP"/>
    </source>
</evidence>
<name>A0A5N7D2X5_9EURO</name>
<organism evidence="2 3">
    <name type="scientific">Aspergillus pseudonomiae</name>
    <dbReference type="NCBI Taxonomy" id="1506151"/>
    <lineage>
        <taxon>Eukaryota</taxon>
        <taxon>Fungi</taxon>
        <taxon>Dikarya</taxon>
        <taxon>Ascomycota</taxon>
        <taxon>Pezizomycotina</taxon>
        <taxon>Eurotiomycetes</taxon>
        <taxon>Eurotiomycetidae</taxon>
        <taxon>Eurotiales</taxon>
        <taxon>Aspergillaceae</taxon>
        <taxon>Aspergillus</taxon>
        <taxon>Aspergillus subgen. Circumdati</taxon>
    </lineage>
</organism>
<dbReference type="AlphaFoldDB" id="A0A5N7D2X5"/>
<protein>
    <submittedName>
        <fullName evidence="2">Uncharacterized protein</fullName>
    </submittedName>
</protein>
<dbReference type="GeneID" id="43672597"/>
<dbReference type="RefSeq" id="XP_031938065.1">
    <property type="nucleotide sequence ID" value="XM_032087906.1"/>
</dbReference>